<comment type="caution">
    <text evidence="2">The sequence shown here is derived from an EMBL/GenBank/DDBJ whole genome shotgun (WGS) entry which is preliminary data.</text>
</comment>
<evidence type="ECO:0000256" key="1">
    <source>
        <dbReference type="SAM" id="Phobius"/>
    </source>
</evidence>
<dbReference type="EMBL" id="CAXLJM020000080">
    <property type="protein sequence ID" value="CAL8129951.1"/>
    <property type="molecule type" value="Genomic_DNA"/>
</dbReference>
<feature type="transmembrane region" description="Helical" evidence="1">
    <location>
        <begin position="734"/>
        <end position="754"/>
    </location>
</feature>
<feature type="transmembrane region" description="Helical" evidence="1">
    <location>
        <begin position="402"/>
        <end position="424"/>
    </location>
</feature>
<organism evidence="2 3">
    <name type="scientific">Orchesella dallaii</name>
    <dbReference type="NCBI Taxonomy" id="48710"/>
    <lineage>
        <taxon>Eukaryota</taxon>
        <taxon>Metazoa</taxon>
        <taxon>Ecdysozoa</taxon>
        <taxon>Arthropoda</taxon>
        <taxon>Hexapoda</taxon>
        <taxon>Collembola</taxon>
        <taxon>Entomobryomorpha</taxon>
        <taxon>Entomobryoidea</taxon>
        <taxon>Orchesellidae</taxon>
        <taxon>Orchesellinae</taxon>
        <taxon>Orchesella</taxon>
    </lineage>
</organism>
<gene>
    <name evidence="2" type="ORF">ODALV1_LOCUS23497</name>
</gene>
<name>A0ABP1RL74_9HEXA</name>
<sequence length="800" mass="92922">MAFNDGSLTQVRKDEEGKPTEEIYLLPFEKVPKRKTAIVKLKSYMDELAVLLYKNKTQSISFDKKLLLLLDNGLSAHGKIDWRPWLCARHVYLFPPPPKEGNKVSPFYEENPGTTRYRSCRGGYQYLRLPPKFIFKPVLITRTTYHFLVTTKKDQDAIQMPWYYSISEAIFPDGADSFDQKSNAIRQLLGDRNRFHPSSARELLMMTAKQIDSNRFKLDEVGFFCKHCNERDNSKLVTYHIIFNASSIAASRQDFEFGIAMFYPRIKNAIWKSLDRHHHLQPRFWFSYLFDENLRVWLTVKEVLPKLPTDLLLPFLDVVGIWEVINNRNGTFIHRRDERNLYSYPYDCVFPFLYPEIEPVLDGLGYSDISIRHKNLKFIACSVPEENGLFFQELYSVFDYEIWIGLALSVFILAVLTSIIIQYIDKGGLSFRGLLQDLNLTLSVFDYSTTLIEQGGIISKQVERNSCLKILIGFYILVSIVLSNAYKNENITRLTAPRSRAEFKNFSELVEHKFQIFSRVIDSNGEEFRIFSIYDPRYSLNMKMTDQHKLFVQTYDYRSVSLFTEILFYADKISRGSLCRGYSKIWKAEWIPPFVAYCKNATQMYFLNNTRIHPNWKHMATGNVSVASTINACNKTAFVLPEEALLSTYNEVRGSKLPANAIIHRGQDKLFGAVYGLKFGRWINPLVLQRFKWFTSAGVFDRGYRLAGFITKIRTKKPTVNENEPKASNMRGNISVVFFLLPIGFLISCLGLLFEIGSIQFLKYFQAMHYQLKQSFLTRKDKNKTIRIEVRTKSSSLAMN</sequence>
<reference evidence="2 3" key="1">
    <citation type="submission" date="2024-08" db="EMBL/GenBank/DDBJ databases">
        <authorList>
            <person name="Cucini C."/>
            <person name="Frati F."/>
        </authorList>
    </citation>
    <scope>NUCLEOTIDE SEQUENCE [LARGE SCALE GENOMIC DNA]</scope>
</reference>
<evidence type="ECO:0000313" key="3">
    <source>
        <dbReference type="Proteomes" id="UP001642540"/>
    </source>
</evidence>
<protein>
    <submittedName>
        <fullName evidence="2">Uncharacterized protein</fullName>
    </submittedName>
</protein>
<keyword evidence="3" id="KW-1185">Reference proteome</keyword>
<keyword evidence="1" id="KW-0472">Membrane</keyword>
<keyword evidence="1" id="KW-1133">Transmembrane helix</keyword>
<dbReference type="Gene3D" id="1.10.287.70">
    <property type="match status" value="1"/>
</dbReference>
<keyword evidence="1" id="KW-0812">Transmembrane</keyword>
<proteinExistence type="predicted"/>
<evidence type="ECO:0000313" key="2">
    <source>
        <dbReference type="EMBL" id="CAL8129951.1"/>
    </source>
</evidence>
<dbReference type="Proteomes" id="UP001642540">
    <property type="component" value="Unassembled WGS sequence"/>
</dbReference>
<accession>A0ABP1RL74</accession>